<dbReference type="InterPro" id="IPR049808">
    <property type="entry name" value="CONSTANS-like_Bbox1"/>
</dbReference>
<keyword evidence="2" id="KW-0863">Zinc-finger</keyword>
<dbReference type="GO" id="GO:0008270">
    <property type="term" value="F:zinc ion binding"/>
    <property type="evidence" value="ECO:0007669"/>
    <property type="project" value="UniProtKB-KW"/>
</dbReference>
<feature type="compositionally biased region" description="Low complexity" evidence="4">
    <location>
        <begin position="167"/>
        <end position="178"/>
    </location>
</feature>
<evidence type="ECO:0000256" key="1">
    <source>
        <dbReference type="ARBA" id="ARBA00022723"/>
    </source>
</evidence>
<accession>A0AAN7KK55</accession>
<dbReference type="PANTHER" id="PTHR31717:SF60">
    <property type="entry name" value="B-BOX TYPE ZINC FINGER FAMILY PROTEIN"/>
    <property type="match status" value="1"/>
</dbReference>
<feature type="compositionally biased region" description="Acidic residues" evidence="4">
    <location>
        <begin position="121"/>
        <end position="151"/>
    </location>
</feature>
<feature type="region of interest" description="Disordered" evidence="4">
    <location>
        <begin position="211"/>
        <end position="252"/>
    </location>
</feature>
<dbReference type="AlphaFoldDB" id="A0AAN7KK55"/>
<comment type="caution">
    <text evidence="6">The sequence shown here is derived from an EMBL/GenBank/DDBJ whole genome shotgun (WGS) entry which is preliminary data.</text>
</comment>
<protein>
    <recommendedName>
        <fullName evidence="5">B box-type domain-containing protein</fullName>
    </recommendedName>
</protein>
<keyword evidence="7" id="KW-1185">Reference proteome</keyword>
<keyword evidence="3" id="KW-0862">Zinc</keyword>
<organism evidence="6 7">
    <name type="scientific">Trapa incisa</name>
    <dbReference type="NCBI Taxonomy" id="236973"/>
    <lineage>
        <taxon>Eukaryota</taxon>
        <taxon>Viridiplantae</taxon>
        <taxon>Streptophyta</taxon>
        <taxon>Embryophyta</taxon>
        <taxon>Tracheophyta</taxon>
        <taxon>Spermatophyta</taxon>
        <taxon>Magnoliopsida</taxon>
        <taxon>eudicotyledons</taxon>
        <taxon>Gunneridae</taxon>
        <taxon>Pentapetalae</taxon>
        <taxon>rosids</taxon>
        <taxon>malvids</taxon>
        <taxon>Myrtales</taxon>
        <taxon>Lythraceae</taxon>
        <taxon>Trapa</taxon>
    </lineage>
</organism>
<evidence type="ECO:0000259" key="5">
    <source>
        <dbReference type="SMART" id="SM00336"/>
    </source>
</evidence>
<feature type="compositionally biased region" description="Polar residues" evidence="4">
    <location>
        <begin position="234"/>
        <end position="248"/>
    </location>
</feature>
<evidence type="ECO:0000313" key="7">
    <source>
        <dbReference type="Proteomes" id="UP001345219"/>
    </source>
</evidence>
<dbReference type="Proteomes" id="UP001345219">
    <property type="component" value="Chromosome 3"/>
</dbReference>
<dbReference type="EMBL" id="JAXIOK010000006">
    <property type="protein sequence ID" value="KAK4768045.1"/>
    <property type="molecule type" value="Genomic_DNA"/>
</dbReference>
<evidence type="ECO:0000256" key="3">
    <source>
        <dbReference type="ARBA" id="ARBA00022833"/>
    </source>
</evidence>
<feature type="domain" description="B box-type" evidence="5">
    <location>
        <begin position="2"/>
        <end position="48"/>
    </location>
</feature>
<feature type="region of interest" description="Disordered" evidence="4">
    <location>
        <begin position="91"/>
        <end position="179"/>
    </location>
</feature>
<evidence type="ECO:0000256" key="4">
    <source>
        <dbReference type="SAM" id="MobiDB-lite"/>
    </source>
</evidence>
<reference evidence="6 7" key="1">
    <citation type="journal article" date="2023" name="Hortic Res">
        <title>Pangenome of water caltrop reveals structural variations and asymmetric subgenome divergence after allopolyploidization.</title>
        <authorList>
            <person name="Zhang X."/>
            <person name="Chen Y."/>
            <person name="Wang L."/>
            <person name="Yuan Y."/>
            <person name="Fang M."/>
            <person name="Shi L."/>
            <person name="Lu R."/>
            <person name="Comes H.P."/>
            <person name="Ma Y."/>
            <person name="Chen Y."/>
            <person name="Huang G."/>
            <person name="Zhou Y."/>
            <person name="Zheng Z."/>
            <person name="Qiu Y."/>
        </authorList>
    </citation>
    <scope>NUCLEOTIDE SEQUENCE [LARGE SCALE GENOMIC DNA]</scope>
    <source>
        <tissue evidence="6">Roots</tissue>
    </source>
</reference>
<evidence type="ECO:0000313" key="6">
    <source>
        <dbReference type="EMBL" id="KAK4768045.1"/>
    </source>
</evidence>
<sequence>MEGKRGCELCGRPARMYCESDQASLCWGCDERVHCANFLVAKHIRRLLCQVCLSPTPWAAAGPKLGTTVSVCDGCFESHGRDPEVDLRVVKEGRRDVDEGYSVNEVASDDDGEDNDQKAEDDNEEDQLEGEASMEDDDDDEYDDDEEEDGENQVVPWSFDSPPPPAASSSSSGEGSPAFARGRGVGCTGLGPKRVWDIAFINDSDDEIGCVSSQGTSRPFASTEEGPSGASLRPTKQQRFGESNTSSLVHGEVSKPASAVIRDSLKRLQNNAVSEDGSAATVLGICRMSSSQHSPNPWQTKDNMRQCSSLVWRLCQTCSDAAILPSRPRSYTRSDPPHCTRMLCSL</sequence>
<dbReference type="PANTHER" id="PTHR31717">
    <property type="entry name" value="ZINC FINGER PROTEIN CONSTANS-LIKE 10"/>
    <property type="match status" value="1"/>
</dbReference>
<proteinExistence type="predicted"/>
<dbReference type="CDD" id="cd19821">
    <property type="entry name" value="Bbox1_BBX-like"/>
    <property type="match status" value="1"/>
</dbReference>
<dbReference type="SMART" id="SM00336">
    <property type="entry name" value="BBOX"/>
    <property type="match status" value="1"/>
</dbReference>
<gene>
    <name evidence="6" type="ORF">SAY87_003186</name>
</gene>
<evidence type="ECO:0000256" key="2">
    <source>
        <dbReference type="ARBA" id="ARBA00022771"/>
    </source>
</evidence>
<name>A0AAN7KK55_9MYRT</name>
<dbReference type="Pfam" id="PF00643">
    <property type="entry name" value="zf-B_box"/>
    <property type="match status" value="1"/>
</dbReference>
<dbReference type="InterPro" id="IPR000315">
    <property type="entry name" value="Znf_B-box"/>
</dbReference>
<feature type="compositionally biased region" description="Polar residues" evidence="4">
    <location>
        <begin position="211"/>
        <end position="220"/>
    </location>
</feature>
<keyword evidence="1" id="KW-0479">Metal-binding</keyword>